<dbReference type="InterPro" id="IPR036779">
    <property type="entry name" value="LysM_dom_sf"/>
</dbReference>
<dbReference type="PANTHER" id="PTHR33734:SF22">
    <property type="entry name" value="MEMBRANE-BOUND LYTIC MUREIN TRANSGLYCOSYLASE D"/>
    <property type="match status" value="1"/>
</dbReference>
<dbReference type="AlphaFoldDB" id="A0A7Y9GQ55"/>
<name>A0A7Y9GQ55_9MICO</name>
<evidence type="ECO:0000256" key="2">
    <source>
        <dbReference type="SAM" id="SignalP"/>
    </source>
</evidence>
<dbReference type="Pfam" id="PF01476">
    <property type="entry name" value="LysM"/>
    <property type="match status" value="3"/>
</dbReference>
<feature type="region of interest" description="Disordered" evidence="1">
    <location>
        <begin position="208"/>
        <end position="229"/>
    </location>
</feature>
<evidence type="ECO:0000256" key="1">
    <source>
        <dbReference type="SAM" id="MobiDB-lite"/>
    </source>
</evidence>
<dbReference type="EMBL" id="JACCBV010000001">
    <property type="protein sequence ID" value="NYE20655.1"/>
    <property type="molecule type" value="Genomic_DNA"/>
</dbReference>
<reference evidence="4 5" key="1">
    <citation type="submission" date="2020-07" db="EMBL/GenBank/DDBJ databases">
        <title>Sequencing the genomes of 1000 actinobacteria strains.</title>
        <authorList>
            <person name="Klenk H.-P."/>
        </authorList>
    </citation>
    <scope>NUCLEOTIDE SEQUENCE [LARGE SCALE GENOMIC DNA]</scope>
    <source>
        <strain evidence="4 5">DSM 24662</strain>
    </source>
</reference>
<feature type="signal peptide" evidence="2">
    <location>
        <begin position="1"/>
        <end position="45"/>
    </location>
</feature>
<keyword evidence="2" id="KW-0732">Signal</keyword>
<dbReference type="SUPFAM" id="SSF54106">
    <property type="entry name" value="LysM domain"/>
    <property type="match status" value="3"/>
</dbReference>
<proteinExistence type="predicted"/>
<evidence type="ECO:0000313" key="5">
    <source>
        <dbReference type="Proteomes" id="UP000576969"/>
    </source>
</evidence>
<protein>
    <submittedName>
        <fullName evidence="4">LysM repeat protein</fullName>
    </submittedName>
</protein>
<evidence type="ECO:0000259" key="3">
    <source>
        <dbReference type="PROSITE" id="PS51782"/>
    </source>
</evidence>
<feature type="domain" description="LysM" evidence="3">
    <location>
        <begin position="156"/>
        <end position="200"/>
    </location>
</feature>
<dbReference type="PANTHER" id="PTHR33734">
    <property type="entry name" value="LYSM DOMAIN-CONTAINING GPI-ANCHORED PROTEIN 2"/>
    <property type="match status" value="1"/>
</dbReference>
<feature type="compositionally biased region" description="Pro residues" evidence="1">
    <location>
        <begin position="211"/>
        <end position="225"/>
    </location>
</feature>
<feature type="chain" id="PRO_5031274728" evidence="2">
    <location>
        <begin position="46"/>
        <end position="416"/>
    </location>
</feature>
<dbReference type="InterPro" id="IPR018392">
    <property type="entry name" value="LysM"/>
</dbReference>
<dbReference type="SMART" id="SM00257">
    <property type="entry name" value="LysM"/>
    <property type="match status" value="3"/>
</dbReference>
<evidence type="ECO:0000313" key="4">
    <source>
        <dbReference type="EMBL" id="NYE20655.1"/>
    </source>
</evidence>
<gene>
    <name evidence="4" type="ORF">BJ991_002683</name>
</gene>
<feature type="domain" description="LysM" evidence="3">
    <location>
        <begin position="229"/>
        <end position="273"/>
    </location>
</feature>
<accession>A0A7Y9GQ55</accession>
<keyword evidence="5" id="KW-1185">Reference proteome</keyword>
<comment type="caution">
    <text evidence="4">The sequence shown here is derived from an EMBL/GenBank/DDBJ whole genome shotgun (WGS) entry which is preliminary data.</text>
</comment>
<dbReference type="Proteomes" id="UP000576969">
    <property type="component" value="Unassembled WGS sequence"/>
</dbReference>
<sequence>MRHENGSTAIPEGRAALRRRRAAAAGGAALAGSIAMMLSGAPAQAVDTADETPTRIPQLDPAVASGLAPARPAGMPAVAAPAAARLPAPAAAGIPQTYVVQRGDTVSAIAARHGLRTADVLALNGLSWSSIIYPGQVLRLTSGAASAPAPAPSGGTTYAVRAGDTISAIARRHGVPTAAVLAANGLNWSSIIYPGQVVKIPAGGTAATAPAPAPAPAPGPAPSPARPGASYTIQAGDTISAIARRHGVTTAAVLAANGLGWASIIYPGQVITIPAAAPSAPGLDAEQVANAQLIIRIGRELGVPDRGIAISLGAAMQESWLRNLDWGDRDSLGLFQQRPSTGWGTEAEVRDPARATRAFFGGPGDPNGTRTRGLLDIPGWQNMSFAQAAQAVQLSAYPDRYARWEQPAHAWLAALG</sequence>
<organism evidence="4 5">
    <name type="scientific">Microbacterium immunditiarum</name>
    <dbReference type="NCBI Taxonomy" id="337480"/>
    <lineage>
        <taxon>Bacteria</taxon>
        <taxon>Bacillati</taxon>
        <taxon>Actinomycetota</taxon>
        <taxon>Actinomycetes</taxon>
        <taxon>Micrococcales</taxon>
        <taxon>Microbacteriaceae</taxon>
        <taxon>Microbacterium</taxon>
    </lineage>
</organism>
<feature type="domain" description="LysM" evidence="3">
    <location>
        <begin position="96"/>
        <end position="140"/>
    </location>
</feature>
<dbReference type="PROSITE" id="PS51782">
    <property type="entry name" value="LYSM"/>
    <property type="match status" value="3"/>
</dbReference>
<dbReference type="CDD" id="cd00118">
    <property type="entry name" value="LysM"/>
    <property type="match status" value="3"/>
</dbReference>
<dbReference type="Gene3D" id="3.10.350.10">
    <property type="entry name" value="LysM domain"/>
    <property type="match status" value="3"/>
</dbReference>